<keyword evidence="5 6" id="KW-0119">Carbohydrate metabolism</keyword>
<dbReference type="GO" id="GO:0019303">
    <property type="term" value="P:D-ribose catabolic process"/>
    <property type="evidence" value="ECO:0007669"/>
    <property type="project" value="UniProtKB-UniRule"/>
</dbReference>
<protein>
    <recommendedName>
        <fullName evidence="2 6">D-ribose pyranase</fullName>
        <ecNumber evidence="2 6">5.4.99.62</ecNumber>
    </recommendedName>
</protein>
<comment type="function">
    <text evidence="6">Catalyzes the interconversion of beta-pyran and beta-furan forms of D-ribose.</text>
</comment>
<organism evidence="7 8">
    <name type="scientific">Streptococcus varani</name>
    <dbReference type="NCBI Taxonomy" id="1608583"/>
    <lineage>
        <taxon>Bacteria</taxon>
        <taxon>Bacillati</taxon>
        <taxon>Bacillota</taxon>
        <taxon>Bacilli</taxon>
        <taxon>Lactobacillales</taxon>
        <taxon>Streptococcaceae</taxon>
        <taxon>Streptococcus</taxon>
    </lineage>
</organism>
<dbReference type="EMBL" id="CTEN01000002">
    <property type="protein sequence ID" value="CQR24786.1"/>
    <property type="molecule type" value="Genomic_DNA"/>
</dbReference>
<dbReference type="GO" id="GO:0005829">
    <property type="term" value="C:cytosol"/>
    <property type="evidence" value="ECO:0007669"/>
    <property type="project" value="TreeGrafter"/>
</dbReference>
<comment type="subunit">
    <text evidence="6">Homodecamer.</text>
</comment>
<sequence length="132" mass="14630">MKKNGILNSNIAKLVDDLGHTDQVCIGDLGLPVPSQVEKIDLALIPGKPNFQEVIDMYLENVVVEKVILAEEIKTVNPDQLEKLLSKLDKNVTVEFISHEELKECNHQVKAVIRTGENTPYSNVILQSGVTI</sequence>
<dbReference type="PANTHER" id="PTHR37831">
    <property type="entry name" value="D-RIBOSE PYRANASE"/>
    <property type="match status" value="1"/>
</dbReference>
<keyword evidence="3 6" id="KW-0963">Cytoplasm</keyword>
<dbReference type="InterPro" id="IPR023064">
    <property type="entry name" value="D-ribose_pyranase"/>
</dbReference>
<comment type="pathway">
    <text evidence="6">Carbohydrate metabolism; D-ribose degradation; D-ribose 5-phosphate from beta-D-ribopyranose: step 1/2.</text>
</comment>
<evidence type="ECO:0000256" key="3">
    <source>
        <dbReference type="ARBA" id="ARBA00022490"/>
    </source>
</evidence>
<comment type="catalytic activity">
    <reaction evidence="1 6">
        <text>beta-D-ribopyranose = beta-D-ribofuranose</text>
        <dbReference type="Rhea" id="RHEA:25432"/>
        <dbReference type="ChEBI" id="CHEBI:27476"/>
        <dbReference type="ChEBI" id="CHEBI:47002"/>
        <dbReference type="EC" id="5.4.99.62"/>
    </reaction>
</comment>
<feature type="binding site" evidence="6">
    <location>
        <position position="99"/>
    </location>
    <ligand>
        <name>substrate</name>
    </ligand>
</feature>
<dbReference type="InterPro" id="IPR023750">
    <property type="entry name" value="RbsD-like_sf"/>
</dbReference>
<dbReference type="UniPathway" id="UPA00916">
    <property type="reaction ID" value="UER00888"/>
</dbReference>
<dbReference type="GO" id="GO:0062193">
    <property type="term" value="F:D-ribose pyranase activity"/>
    <property type="evidence" value="ECO:0007669"/>
    <property type="project" value="UniProtKB-EC"/>
</dbReference>
<evidence type="ECO:0000256" key="4">
    <source>
        <dbReference type="ARBA" id="ARBA00023235"/>
    </source>
</evidence>
<dbReference type="Gene3D" id="3.40.1650.10">
    <property type="entry name" value="RbsD-like domain"/>
    <property type="match status" value="1"/>
</dbReference>
<evidence type="ECO:0000256" key="1">
    <source>
        <dbReference type="ARBA" id="ARBA00000223"/>
    </source>
</evidence>
<dbReference type="Proteomes" id="UP000198604">
    <property type="component" value="Unassembled WGS sequence"/>
</dbReference>
<proteinExistence type="inferred from homology"/>
<evidence type="ECO:0000256" key="6">
    <source>
        <dbReference type="HAMAP-Rule" id="MF_01661"/>
    </source>
</evidence>
<reference evidence="8" key="1">
    <citation type="submission" date="2015-03" db="EMBL/GenBank/DDBJ databases">
        <authorList>
            <person name="Urmite Genomes"/>
        </authorList>
    </citation>
    <scope>NUCLEOTIDE SEQUENCE [LARGE SCALE GENOMIC DNA]</scope>
    <source>
        <strain evidence="8">FF10</strain>
    </source>
</reference>
<dbReference type="AlphaFoldDB" id="A0A0E4CSP5"/>
<feature type="binding site" evidence="6">
    <location>
        <position position="28"/>
    </location>
    <ligand>
        <name>substrate</name>
    </ligand>
</feature>
<evidence type="ECO:0000256" key="2">
    <source>
        <dbReference type="ARBA" id="ARBA00012862"/>
    </source>
</evidence>
<accession>A0A0E4CSP5</accession>
<dbReference type="GO" id="GO:0048029">
    <property type="term" value="F:monosaccharide binding"/>
    <property type="evidence" value="ECO:0007669"/>
    <property type="project" value="InterPro"/>
</dbReference>
<evidence type="ECO:0000313" key="8">
    <source>
        <dbReference type="Proteomes" id="UP000198604"/>
    </source>
</evidence>
<comment type="subcellular location">
    <subcellularLocation>
        <location evidence="6">Cytoplasm</location>
    </subcellularLocation>
</comment>
<dbReference type="OrthoDB" id="9805009at2"/>
<dbReference type="Pfam" id="PF05025">
    <property type="entry name" value="RbsD_FucU"/>
    <property type="match status" value="1"/>
</dbReference>
<feature type="active site" description="Proton donor" evidence="6">
    <location>
        <position position="20"/>
    </location>
</feature>
<dbReference type="STRING" id="1608583.BN1356_01141"/>
<dbReference type="SUPFAM" id="SSF102546">
    <property type="entry name" value="RbsD-like"/>
    <property type="match status" value="1"/>
</dbReference>
<dbReference type="PANTHER" id="PTHR37831:SF1">
    <property type="entry name" value="D-RIBOSE PYRANASE"/>
    <property type="match status" value="1"/>
</dbReference>
<evidence type="ECO:0000256" key="5">
    <source>
        <dbReference type="ARBA" id="ARBA00023277"/>
    </source>
</evidence>
<dbReference type="InterPro" id="IPR007721">
    <property type="entry name" value="RbsD_FucU"/>
</dbReference>
<dbReference type="HAMAP" id="MF_01661">
    <property type="entry name" value="D_rib_pyranase"/>
    <property type="match status" value="1"/>
</dbReference>
<name>A0A0E4CSP5_9STRE</name>
<comment type="similarity">
    <text evidence="6">Belongs to the RbsD / FucU family. RbsD subfamily.</text>
</comment>
<keyword evidence="4 6" id="KW-0413">Isomerase</keyword>
<dbReference type="EC" id="5.4.99.62" evidence="2 6"/>
<dbReference type="GO" id="GO:0016872">
    <property type="term" value="F:intramolecular lyase activity"/>
    <property type="evidence" value="ECO:0007669"/>
    <property type="project" value="UniProtKB-UniRule"/>
</dbReference>
<gene>
    <name evidence="6 7" type="primary">rbsD</name>
    <name evidence="7" type="ORF">BN1356_01141</name>
</gene>
<dbReference type="RefSeq" id="WP_093650397.1">
    <property type="nucleotide sequence ID" value="NZ_CTEN01000002.1"/>
</dbReference>
<feature type="binding site" evidence="6">
    <location>
        <begin position="121"/>
        <end position="123"/>
    </location>
    <ligand>
        <name>substrate</name>
    </ligand>
</feature>
<keyword evidence="8" id="KW-1185">Reference proteome</keyword>
<dbReference type="NCBIfam" id="NF008761">
    <property type="entry name" value="PRK11797.1"/>
    <property type="match status" value="1"/>
</dbReference>
<evidence type="ECO:0000313" key="7">
    <source>
        <dbReference type="EMBL" id="CQR24786.1"/>
    </source>
</evidence>